<protein>
    <submittedName>
        <fullName evidence="1">Uncharacterized protein</fullName>
    </submittedName>
</protein>
<gene>
    <name evidence="1" type="ORF">HPLM_LOCUS15998</name>
</gene>
<sequence>MCQLFICHGKRIIENGHQFDSFIRQLRSLLYYFEEIIKLFVVGLCFRCTHPFFYQCSTRSGRLLGSCCCRHSFRLRLWGPTISGHVAWLPTSKAWARLFSCTIFAELCVFVFGATDPS</sequence>
<reference evidence="1 2" key="1">
    <citation type="submission" date="2018-11" db="EMBL/GenBank/DDBJ databases">
        <authorList>
            <consortium name="Pathogen Informatics"/>
        </authorList>
    </citation>
    <scope>NUCLEOTIDE SEQUENCE [LARGE SCALE GENOMIC DNA]</scope>
    <source>
        <strain evidence="1 2">MHpl1</strain>
    </source>
</reference>
<proteinExistence type="predicted"/>
<keyword evidence="2" id="KW-1185">Reference proteome</keyword>
<accession>A0A3P7Y0I3</accession>
<evidence type="ECO:0000313" key="1">
    <source>
        <dbReference type="EMBL" id="VDO58503.1"/>
    </source>
</evidence>
<evidence type="ECO:0000313" key="2">
    <source>
        <dbReference type="Proteomes" id="UP000268014"/>
    </source>
</evidence>
<dbReference type="EMBL" id="UZAF01019222">
    <property type="protein sequence ID" value="VDO58503.1"/>
    <property type="molecule type" value="Genomic_DNA"/>
</dbReference>
<organism evidence="1 2">
    <name type="scientific">Haemonchus placei</name>
    <name type="common">Barber's pole worm</name>
    <dbReference type="NCBI Taxonomy" id="6290"/>
    <lineage>
        <taxon>Eukaryota</taxon>
        <taxon>Metazoa</taxon>
        <taxon>Ecdysozoa</taxon>
        <taxon>Nematoda</taxon>
        <taxon>Chromadorea</taxon>
        <taxon>Rhabditida</taxon>
        <taxon>Rhabditina</taxon>
        <taxon>Rhabditomorpha</taxon>
        <taxon>Strongyloidea</taxon>
        <taxon>Trichostrongylidae</taxon>
        <taxon>Haemonchus</taxon>
    </lineage>
</organism>
<dbReference type="Proteomes" id="UP000268014">
    <property type="component" value="Unassembled WGS sequence"/>
</dbReference>
<dbReference type="AlphaFoldDB" id="A0A3P7Y0I3"/>
<name>A0A3P7Y0I3_HAEPC</name>